<dbReference type="Pfam" id="PF07707">
    <property type="entry name" value="BACK"/>
    <property type="match status" value="1"/>
</dbReference>
<dbReference type="PROSITE" id="PS50097">
    <property type="entry name" value="BTB"/>
    <property type="match status" value="1"/>
</dbReference>
<dbReference type="PANTHER" id="PTHR45632">
    <property type="entry name" value="LD33804P"/>
    <property type="match status" value="1"/>
</dbReference>
<dbReference type="InterPro" id="IPR015915">
    <property type="entry name" value="Kelch-typ_b-propeller"/>
</dbReference>
<dbReference type="PANTHER" id="PTHR45632:SF3">
    <property type="entry name" value="KELCH-LIKE PROTEIN 32"/>
    <property type="match status" value="1"/>
</dbReference>
<dbReference type="EnsemblMetazoa" id="SMAR010744-RA">
    <property type="protein sequence ID" value="SMAR010744-PA"/>
    <property type="gene ID" value="SMAR010744"/>
</dbReference>
<dbReference type="EMBL" id="JH431998">
    <property type="status" value="NOT_ANNOTATED_CDS"/>
    <property type="molecule type" value="Genomic_DNA"/>
</dbReference>
<sequence>MQAQPENSSVQISKPTTVITNNNTTCENKNGMTFTKYIRSSRNMMFRLLKHTAMTDVVLVCGNASLPAHRILLATCSMYLKELLLKEESTVCRPYRLLFPEIDASTAEVLLEFVYTGRLNVSSKNFNAVSSALEAAYQLEINSLYRKCAEILTATLTSNNVIELLDLSERCKDPEMIEKSLDLLSRQLETRYKSSRYLSLPLEKFLTIVMRVVQSYEIGHSMDSILRAALSWVKHDPKNRSHQLETIFKCVQNSSNSSLWLNVHQQDFDDTVSSKAECEVSATGSASPSTDSAVVPSPPSMHSSSDRNSDTSIPLMMVISISRTDKIVFELFDLVQDQWLSYREHNNTASNVHRGAAMACLGSAIFFFGGENKSGEKTATCFAMKDFKLQPLAPMRVAKAWAGAGLLEAMLYCVGGQSKYSTSLPHVERYCPNHNMWRIVASLRRPRSFVSVASAGGHLFALGGMDGNEWLRSCEMYDPEANAWTDIAPLTNSLYHCQLRSAVYEDTIYVIKGNRPKYAAFLDIERRKWIVPKDYSGCGPCSPQIAMVYGEQMYVLDDRKVVYVYYLHSNMWEKIGKYSHREGCNLIFATFLARQQTLKNFFKEQEVVTSSSDV</sequence>
<feature type="compositionally biased region" description="Polar residues" evidence="5">
    <location>
        <begin position="282"/>
        <end position="291"/>
    </location>
</feature>
<dbReference type="GO" id="GO:0003779">
    <property type="term" value="F:actin binding"/>
    <property type="evidence" value="ECO:0007669"/>
    <property type="project" value="UniProtKB-KW"/>
</dbReference>
<dbReference type="InterPro" id="IPR000210">
    <property type="entry name" value="BTB/POZ_dom"/>
</dbReference>
<evidence type="ECO:0000259" key="6">
    <source>
        <dbReference type="PROSITE" id="PS50097"/>
    </source>
</evidence>
<proteinExistence type="predicted"/>
<reference evidence="7" key="2">
    <citation type="submission" date="2015-02" db="UniProtKB">
        <authorList>
            <consortium name="EnsemblMetazoa"/>
        </authorList>
    </citation>
    <scope>IDENTIFICATION</scope>
</reference>
<evidence type="ECO:0000256" key="1">
    <source>
        <dbReference type="ARBA" id="ARBA00013699"/>
    </source>
</evidence>
<dbReference type="InterPro" id="IPR017096">
    <property type="entry name" value="BTB-kelch_protein"/>
</dbReference>
<dbReference type="STRING" id="126957.T1JAH6"/>
<dbReference type="UniPathway" id="UPA00143"/>
<dbReference type="HOGENOM" id="CLU_445051_0_0_1"/>
<keyword evidence="8" id="KW-1185">Reference proteome</keyword>
<dbReference type="SMART" id="SM00225">
    <property type="entry name" value="BTB"/>
    <property type="match status" value="1"/>
</dbReference>
<evidence type="ECO:0000256" key="5">
    <source>
        <dbReference type="SAM" id="MobiDB-lite"/>
    </source>
</evidence>
<accession>T1JAH6</accession>
<dbReference type="Proteomes" id="UP000014500">
    <property type="component" value="Unassembled WGS sequence"/>
</dbReference>
<evidence type="ECO:0000313" key="8">
    <source>
        <dbReference type="Proteomes" id="UP000014500"/>
    </source>
</evidence>
<dbReference type="GO" id="GO:0016567">
    <property type="term" value="P:protein ubiquitination"/>
    <property type="evidence" value="ECO:0007669"/>
    <property type="project" value="UniProtKB-UniPathway"/>
</dbReference>
<comment type="function">
    <text evidence="4">Probable substrate-specific adapter of an E3 ubiquitin-protein ligase complex which mediates the ubiquitination and subsequent proteasomal degradation of target proteins. May have a role in synapse differentiation and growth.</text>
</comment>
<feature type="region of interest" description="Disordered" evidence="5">
    <location>
        <begin position="279"/>
        <end position="309"/>
    </location>
</feature>
<dbReference type="Pfam" id="PF01344">
    <property type="entry name" value="Kelch_1"/>
    <property type="match status" value="2"/>
</dbReference>
<dbReference type="SUPFAM" id="SSF117281">
    <property type="entry name" value="Kelch motif"/>
    <property type="match status" value="1"/>
</dbReference>
<dbReference type="PIRSF" id="PIRSF037037">
    <property type="entry name" value="Kelch-like_protein_gigaxonin"/>
    <property type="match status" value="1"/>
</dbReference>
<dbReference type="Pfam" id="PF00651">
    <property type="entry name" value="BTB"/>
    <property type="match status" value="1"/>
</dbReference>
<dbReference type="PhylomeDB" id="T1JAH6"/>
<organism evidence="7 8">
    <name type="scientific">Strigamia maritima</name>
    <name type="common">European centipede</name>
    <name type="synonym">Geophilus maritimus</name>
    <dbReference type="NCBI Taxonomy" id="126957"/>
    <lineage>
        <taxon>Eukaryota</taxon>
        <taxon>Metazoa</taxon>
        <taxon>Ecdysozoa</taxon>
        <taxon>Arthropoda</taxon>
        <taxon>Myriapoda</taxon>
        <taxon>Chilopoda</taxon>
        <taxon>Pleurostigmophora</taxon>
        <taxon>Geophilomorpha</taxon>
        <taxon>Linotaeniidae</taxon>
        <taxon>Strigamia</taxon>
    </lineage>
</organism>
<dbReference type="AlphaFoldDB" id="T1JAH6"/>
<dbReference type="SMART" id="SM00612">
    <property type="entry name" value="Kelch"/>
    <property type="match status" value="2"/>
</dbReference>
<name>T1JAH6_STRMM</name>
<dbReference type="SUPFAM" id="SSF54695">
    <property type="entry name" value="POZ domain"/>
    <property type="match status" value="1"/>
</dbReference>
<evidence type="ECO:0000313" key="7">
    <source>
        <dbReference type="EnsemblMetazoa" id="SMAR010744-PA"/>
    </source>
</evidence>
<dbReference type="Gene3D" id="1.25.40.420">
    <property type="match status" value="1"/>
</dbReference>
<keyword evidence="3" id="KW-0677">Repeat</keyword>
<evidence type="ECO:0000256" key="4">
    <source>
        <dbReference type="ARBA" id="ARBA00043912"/>
    </source>
</evidence>
<evidence type="ECO:0000256" key="3">
    <source>
        <dbReference type="ARBA" id="ARBA00022737"/>
    </source>
</evidence>
<feature type="compositionally biased region" description="Low complexity" evidence="5">
    <location>
        <begin position="292"/>
        <end position="303"/>
    </location>
</feature>
<dbReference type="Gene3D" id="3.30.710.10">
    <property type="entry name" value="Potassium Channel Kv1.1, Chain A"/>
    <property type="match status" value="1"/>
</dbReference>
<protein>
    <recommendedName>
        <fullName evidence="1">Kelch-like protein diablo</fullName>
    </recommendedName>
</protein>
<keyword evidence="2" id="KW-0880">Kelch repeat</keyword>
<dbReference type="InterPro" id="IPR006652">
    <property type="entry name" value="Kelch_1"/>
</dbReference>
<dbReference type="eggNOG" id="KOG4441">
    <property type="taxonomic scope" value="Eukaryota"/>
</dbReference>
<dbReference type="OMA" id="NTTCENK"/>
<reference evidence="8" key="1">
    <citation type="submission" date="2011-05" db="EMBL/GenBank/DDBJ databases">
        <authorList>
            <person name="Richards S.R."/>
            <person name="Qu J."/>
            <person name="Jiang H."/>
            <person name="Jhangiani S.N."/>
            <person name="Agravi P."/>
            <person name="Goodspeed R."/>
            <person name="Gross S."/>
            <person name="Mandapat C."/>
            <person name="Jackson L."/>
            <person name="Mathew T."/>
            <person name="Pu L."/>
            <person name="Thornton R."/>
            <person name="Saada N."/>
            <person name="Wilczek-Boney K.B."/>
            <person name="Lee S."/>
            <person name="Kovar C."/>
            <person name="Wu Y."/>
            <person name="Scherer S.E."/>
            <person name="Worley K.C."/>
            <person name="Muzny D.M."/>
            <person name="Gibbs R."/>
        </authorList>
    </citation>
    <scope>NUCLEOTIDE SEQUENCE</scope>
    <source>
        <strain evidence="8">Brora</strain>
    </source>
</reference>
<dbReference type="InterPro" id="IPR011333">
    <property type="entry name" value="SKP1/BTB/POZ_sf"/>
</dbReference>
<dbReference type="InterPro" id="IPR011705">
    <property type="entry name" value="BACK"/>
</dbReference>
<evidence type="ECO:0000256" key="2">
    <source>
        <dbReference type="ARBA" id="ARBA00022441"/>
    </source>
</evidence>
<dbReference type="Gene3D" id="2.120.10.80">
    <property type="entry name" value="Kelch-type beta propeller"/>
    <property type="match status" value="1"/>
</dbReference>
<feature type="domain" description="BTB" evidence="6">
    <location>
        <begin position="55"/>
        <end position="123"/>
    </location>
</feature>